<keyword evidence="3" id="KW-1185">Reference proteome</keyword>
<comment type="caution">
    <text evidence="2">The sequence shown here is derived from an EMBL/GenBank/DDBJ whole genome shotgun (WGS) entry which is preliminary data.</text>
</comment>
<evidence type="ECO:0000313" key="3">
    <source>
        <dbReference type="Proteomes" id="UP000244450"/>
    </source>
</evidence>
<name>A0A2T7BLD1_9BACT</name>
<dbReference type="GO" id="GO:0016747">
    <property type="term" value="F:acyltransferase activity, transferring groups other than amino-acyl groups"/>
    <property type="evidence" value="ECO:0007669"/>
    <property type="project" value="InterPro"/>
</dbReference>
<dbReference type="OrthoDB" id="9811523at2"/>
<dbReference type="InterPro" id="IPR016181">
    <property type="entry name" value="Acyl_CoA_acyltransferase"/>
</dbReference>
<evidence type="ECO:0000313" key="2">
    <source>
        <dbReference type="EMBL" id="PUZ28449.1"/>
    </source>
</evidence>
<dbReference type="Pfam" id="PF13302">
    <property type="entry name" value="Acetyltransf_3"/>
    <property type="match status" value="1"/>
</dbReference>
<dbReference type="SUPFAM" id="SSF55729">
    <property type="entry name" value="Acyl-CoA N-acyltransferases (Nat)"/>
    <property type="match status" value="1"/>
</dbReference>
<protein>
    <submittedName>
        <fullName evidence="2">GNAT family N-acetyltransferase</fullName>
    </submittedName>
</protein>
<dbReference type="Proteomes" id="UP000244450">
    <property type="component" value="Unassembled WGS sequence"/>
</dbReference>
<feature type="domain" description="N-acetyltransferase" evidence="1">
    <location>
        <begin position="17"/>
        <end position="177"/>
    </location>
</feature>
<dbReference type="PANTHER" id="PTHR43792">
    <property type="entry name" value="GNAT FAMILY, PUTATIVE (AFU_ORTHOLOGUE AFUA_3G00765)-RELATED-RELATED"/>
    <property type="match status" value="1"/>
</dbReference>
<dbReference type="Gene3D" id="3.40.630.30">
    <property type="match status" value="1"/>
</dbReference>
<dbReference type="InterPro" id="IPR051531">
    <property type="entry name" value="N-acetyltransferase"/>
</dbReference>
<dbReference type="EMBL" id="QCYK01000001">
    <property type="protein sequence ID" value="PUZ28449.1"/>
    <property type="molecule type" value="Genomic_DNA"/>
</dbReference>
<evidence type="ECO:0000259" key="1">
    <source>
        <dbReference type="PROSITE" id="PS51186"/>
    </source>
</evidence>
<dbReference type="PANTHER" id="PTHR43792:SF13">
    <property type="entry name" value="ACETYLTRANSFERASE"/>
    <property type="match status" value="1"/>
</dbReference>
<keyword evidence="2" id="KW-0808">Transferase</keyword>
<dbReference type="CDD" id="cd04301">
    <property type="entry name" value="NAT_SF"/>
    <property type="match status" value="1"/>
</dbReference>
<dbReference type="RefSeq" id="WP_108685088.1">
    <property type="nucleotide sequence ID" value="NZ_QCYK01000001.1"/>
</dbReference>
<accession>A0A2T7BLD1</accession>
<reference evidence="2 3" key="1">
    <citation type="submission" date="2018-04" db="EMBL/GenBank/DDBJ databases">
        <title>Chitinophaga fuyangensis sp. nov., isolated from soil in a chemical factory.</title>
        <authorList>
            <person name="Chen K."/>
        </authorList>
    </citation>
    <scope>NUCLEOTIDE SEQUENCE [LARGE SCALE GENOMIC DNA]</scope>
    <source>
        <strain evidence="2 3">LY-1</strain>
    </source>
</reference>
<organism evidence="2 3">
    <name type="scientific">Chitinophaga parva</name>
    <dbReference type="NCBI Taxonomy" id="2169414"/>
    <lineage>
        <taxon>Bacteria</taxon>
        <taxon>Pseudomonadati</taxon>
        <taxon>Bacteroidota</taxon>
        <taxon>Chitinophagia</taxon>
        <taxon>Chitinophagales</taxon>
        <taxon>Chitinophagaceae</taxon>
        <taxon>Chitinophaga</taxon>
    </lineage>
</organism>
<proteinExistence type="predicted"/>
<gene>
    <name evidence="2" type="ORF">DCC81_02895</name>
</gene>
<dbReference type="AlphaFoldDB" id="A0A2T7BLD1"/>
<dbReference type="PROSITE" id="PS51186">
    <property type="entry name" value="GNAT"/>
    <property type="match status" value="1"/>
</dbReference>
<sequence length="184" mass="21158">MQTSRLKLIFCKLEYFEALLQGSHQLADLLKINIPEHWTQYPELVLVAYDKLRNHPELNGWFFYLVIHKEDRTLMGTGGFKSLPDANGVVEVGYEIHEDYREQGYGTELLQALIDYAFAHPQVTEVIAHTLDEYNAAVKVLQNCGLTFVGSKPAADEKDPLWRWSLTREVYARKLMALTEKVLS</sequence>
<dbReference type="InterPro" id="IPR000182">
    <property type="entry name" value="GNAT_dom"/>
</dbReference>